<name>A0A4U9HEK2_SERRU</name>
<protein>
    <submittedName>
        <fullName evidence="1">Uncharacterized protein</fullName>
    </submittedName>
</protein>
<sequence>MSCNALSAPAIRCCVSQASSRIAITAAANSRMATDSRYCIDTPPRRARLSAGKAAAIASASSLTFALAAFDSPRNQRKICCRLLFIARQSARPKSSSIGCRRTADESPPSMNHIRLISMATCSCPRSVAQAAISSFRFSMFFHVASPVAVNLITRNQILWGLVVKLHSFVADKAPGHISMRHR</sequence>
<dbReference type="Proteomes" id="UP000307968">
    <property type="component" value="Chromosome"/>
</dbReference>
<dbReference type="AlphaFoldDB" id="A0A4U9HEK2"/>
<reference evidence="1 2" key="1">
    <citation type="submission" date="2019-05" db="EMBL/GenBank/DDBJ databases">
        <authorList>
            <consortium name="Pathogen Informatics"/>
        </authorList>
    </citation>
    <scope>NUCLEOTIDE SEQUENCE [LARGE SCALE GENOMIC DNA]</scope>
    <source>
        <strain evidence="1 2">NCTC12971</strain>
    </source>
</reference>
<evidence type="ECO:0000313" key="2">
    <source>
        <dbReference type="Proteomes" id="UP000307968"/>
    </source>
</evidence>
<evidence type="ECO:0000313" key="1">
    <source>
        <dbReference type="EMBL" id="VTP62105.1"/>
    </source>
</evidence>
<gene>
    <name evidence="1" type="ORF">NCTC12971_02466</name>
</gene>
<dbReference type="EMBL" id="LR590463">
    <property type="protein sequence ID" value="VTP62105.1"/>
    <property type="molecule type" value="Genomic_DNA"/>
</dbReference>
<accession>A0A4U9HEK2</accession>
<proteinExistence type="predicted"/>
<organism evidence="1 2">
    <name type="scientific">Serratia rubidaea</name>
    <name type="common">Serratia marinorubra</name>
    <dbReference type="NCBI Taxonomy" id="61652"/>
    <lineage>
        <taxon>Bacteria</taxon>
        <taxon>Pseudomonadati</taxon>
        <taxon>Pseudomonadota</taxon>
        <taxon>Gammaproteobacteria</taxon>
        <taxon>Enterobacterales</taxon>
        <taxon>Yersiniaceae</taxon>
        <taxon>Serratia</taxon>
    </lineage>
</organism>